<accession>F7X3M1</accession>
<feature type="domain" description="Bacterial sugar transferase" evidence="9">
    <location>
        <begin position="356"/>
        <end position="544"/>
    </location>
</feature>
<dbReference type="Pfam" id="PF13727">
    <property type="entry name" value="CoA_binding_3"/>
    <property type="match status" value="1"/>
</dbReference>
<evidence type="ECO:0000256" key="5">
    <source>
        <dbReference type="ARBA" id="ARBA00022989"/>
    </source>
</evidence>
<sequence>MCRRGGCVQRKRFLVAFCYPGEGLQRRKATMNQFDRPETFDPEALRKKVSEIRKTTTEQKDGTRGNAGLNPLAKQIALQFRADTYTPAMITGLIRLLDFCALFAIGYGINAQYVAPTLEQLPVYLLMLAGGPALAVAAMQVADAYQVPALRAWLRMTPRVLGAWTAAFGVIALGLFFLKSGHLYSRFWIGAWFLAGGFFLVAERAFIAYSIRHWSRNGTMERRAVIVGGGQPAKDLIREIEHQPDNDIRICGIFDDRDERRSPNVIAGYPKLGTVDELVEFARLARIDMLIISLPLTAEKRILALLRKLWVLPVDIRLAAHANNLRFRPRSYSHVGQVPMLDIFDKPIADWDSVAKRCFDIFFSLVALALLWPVMLAAAVAVKVTSPGPIIFKQHRHGFNNETIEVYKFRSMYTHMSDPTARNAVTKNDPRVTPLGRFLRKSSIDELPQFFNVLKGELSLVGPRPHAVLAQTKDRTYSDVVEGYFARHRVKPGVTGWAQINGWRGEIDNDEKIRFRTAFDLYYIENWSLLLDLKILILTPFRLLNTENAY</sequence>
<dbReference type="SUPFAM" id="SSF51735">
    <property type="entry name" value="NAD(P)-binding Rossmann-fold domains"/>
    <property type="match status" value="1"/>
</dbReference>
<dbReference type="InterPro" id="IPR017473">
    <property type="entry name" value="Undecaprenyl-P_gluc_Ptfrase"/>
</dbReference>
<name>F7X3M1_SINMM</name>
<keyword evidence="7" id="KW-0270">Exopolysaccharide synthesis</keyword>
<feature type="transmembrane region" description="Helical" evidence="8">
    <location>
        <begin position="184"/>
        <end position="202"/>
    </location>
</feature>
<dbReference type="KEGG" id="smx:SM11_chr2364"/>
<proteinExistence type="inferred from homology"/>
<dbReference type="EMBL" id="CP001830">
    <property type="protein sequence ID" value="AEH79618.1"/>
    <property type="molecule type" value="Genomic_DNA"/>
</dbReference>
<organism evidence="10 11">
    <name type="scientific">Sinorhizobium meliloti (strain SM11)</name>
    <dbReference type="NCBI Taxonomy" id="707241"/>
    <lineage>
        <taxon>Bacteria</taxon>
        <taxon>Pseudomonadati</taxon>
        <taxon>Pseudomonadota</taxon>
        <taxon>Alphaproteobacteria</taxon>
        <taxon>Hyphomicrobiales</taxon>
        <taxon>Rhizobiaceae</taxon>
        <taxon>Sinorhizobium/Ensifer group</taxon>
        <taxon>Sinorhizobium</taxon>
    </lineage>
</organism>
<dbReference type="Pfam" id="PF02397">
    <property type="entry name" value="Bac_transf"/>
    <property type="match status" value="1"/>
</dbReference>
<protein>
    <submittedName>
        <fullName evidence="10">Surface polysaccharide biosynthesis glycosyltransferase</fullName>
    </submittedName>
</protein>
<dbReference type="HOGENOM" id="CLU_024920_0_1_5"/>
<evidence type="ECO:0000256" key="4">
    <source>
        <dbReference type="ARBA" id="ARBA00022692"/>
    </source>
</evidence>
<dbReference type="GO" id="GO:0016020">
    <property type="term" value="C:membrane"/>
    <property type="evidence" value="ECO:0007669"/>
    <property type="project" value="UniProtKB-SubCell"/>
</dbReference>
<evidence type="ECO:0000259" key="9">
    <source>
        <dbReference type="Pfam" id="PF02397"/>
    </source>
</evidence>
<dbReference type="InterPro" id="IPR036291">
    <property type="entry name" value="NAD(P)-bd_dom_sf"/>
</dbReference>
<reference evidence="10 11" key="1">
    <citation type="journal article" date="2011" name="J. Biotechnol.">
        <title>The complete genome sequence of the dominant Sinorhizobium meliloti field isolate SM11 extends the S. meliloti pan-genome.</title>
        <authorList>
            <person name="Schneiker-Bekel S."/>
            <person name="Wibberg D."/>
            <person name="Bekel T."/>
            <person name="Blom J."/>
            <person name="Linke B."/>
            <person name="Neuweger H."/>
            <person name="Stiens M."/>
            <person name="Vorholter F.J."/>
            <person name="Weidner S."/>
            <person name="Goesmann A."/>
            <person name="Puhler A."/>
            <person name="Schluter A."/>
        </authorList>
    </citation>
    <scope>NUCLEOTIDE SEQUENCE [LARGE SCALE GENOMIC DNA]</scope>
    <source>
        <strain evidence="10 11">SM11</strain>
    </source>
</reference>
<dbReference type="PATRIC" id="fig|707241.3.peg.2469"/>
<dbReference type="InterPro" id="IPR003362">
    <property type="entry name" value="Bact_transf"/>
</dbReference>
<evidence type="ECO:0000256" key="8">
    <source>
        <dbReference type="SAM" id="Phobius"/>
    </source>
</evidence>
<feature type="transmembrane region" description="Helical" evidence="8">
    <location>
        <begin position="88"/>
        <end position="109"/>
    </location>
</feature>
<evidence type="ECO:0000256" key="1">
    <source>
        <dbReference type="ARBA" id="ARBA00004141"/>
    </source>
</evidence>
<dbReference type="Proteomes" id="UP000009045">
    <property type="component" value="Chromosome"/>
</dbReference>
<evidence type="ECO:0000256" key="7">
    <source>
        <dbReference type="ARBA" id="ARBA00023169"/>
    </source>
</evidence>
<feature type="transmembrane region" description="Helical" evidence="8">
    <location>
        <begin position="121"/>
        <end position="139"/>
    </location>
</feature>
<dbReference type="AlphaFoldDB" id="F7X3M1"/>
<keyword evidence="5 8" id="KW-1133">Transmembrane helix</keyword>
<evidence type="ECO:0000313" key="10">
    <source>
        <dbReference type="EMBL" id="AEH79618.1"/>
    </source>
</evidence>
<evidence type="ECO:0000256" key="2">
    <source>
        <dbReference type="ARBA" id="ARBA00006464"/>
    </source>
</evidence>
<keyword evidence="6 8" id="KW-0472">Membrane</keyword>
<dbReference type="GO" id="GO:0000271">
    <property type="term" value="P:polysaccharide biosynthetic process"/>
    <property type="evidence" value="ECO:0007669"/>
    <property type="project" value="UniProtKB-KW"/>
</dbReference>
<evidence type="ECO:0000256" key="3">
    <source>
        <dbReference type="ARBA" id="ARBA00022679"/>
    </source>
</evidence>
<feature type="transmembrane region" description="Helical" evidence="8">
    <location>
        <begin position="160"/>
        <end position="178"/>
    </location>
</feature>
<evidence type="ECO:0000313" key="11">
    <source>
        <dbReference type="Proteomes" id="UP000009045"/>
    </source>
</evidence>
<dbReference type="NCBIfam" id="TIGR03025">
    <property type="entry name" value="EPS_sugtrans"/>
    <property type="match status" value="1"/>
</dbReference>
<keyword evidence="4 8" id="KW-0812">Transmembrane</keyword>
<keyword evidence="3" id="KW-0808">Transferase</keyword>
<dbReference type="NCBIfam" id="TIGR03023">
    <property type="entry name" value="WcaJ_sugtrans"/>
    <property type="match status" value="1"/>
</dbReference>
<gene>
    <name evidence="10" type="ordered locus">SM11_chr2364</name>
</gene>
<comment type="similarity">
    <text evidence="2">Belongs to the bacterial sugar transferase family.</text>
</comment>
<dbReference type="Gene3D" id="3.40.50.720">
    <property type="entry name" value="NAD(P)-binding Rossmann-like Domain"/>
    <property type="match status" value="1"/>
</dbReference>
<dbReference type="PANTHER" id="PTHR30576">
    <property type="entry name" value="COLANIC BIOSYNTHESIS UDP-GLUCOSE LIPID CARRIER TRANSFERASE"/>
    <property type="match status" value="1"/>
</dbReference>
<dbReference type="PANTHER" id="PTHR30576:SF0">
    <property type="entry name" value="UNDECAPRENYL-PHOSPHATE N-ACETYLGALACTOSAMINYL 1-PHOSPHATE TRANSFERASE-RELATED"/>
    <property type="match status" value="1"/>
</dbReference>
<dbReference type="GO" id="GO:0016780">
    <property type="term" value="F:phosphotransferase activity, for other substituted phosphate groups"/>
    <property type="evidence" value="ECO:0007669"/>
    <property type="project" value="TreeGrafter"/>
</dbReference>
<dbReference type="InterPro" id="IPR017475">
    <property type="entry name" value="EPS_sugar_tfrase"/>
</dbReference>
<comment type="subcellular location">
    <subcellularLocation>
        <location evidence="1">Membrane</location>
        <topology evidence="1">Multi-pass membrane protein</topology>
    </subcellularLocation>
</comment>
<evidence type="ECO:0000256" key="6">
    <source>
        <dbReference type="ARBA" id="ARBA00023136"/>
    </source>
</evidence>
<feature type="transmembrane region" description="Helical" evidence="8">
    <location>
        <begin position="361"/>
        <end position="382"/>
    </location>
</feature>